<dbReference type="SUPFAM" id="SSF81296">
    <property type="entry name" value="E set domains"/>
    <property type="match status" value="2"/>
</dbReference>
<feature type="domain" description="Arrestin C-terminal-like" evidence="3">
    <location>
        <begin position="174"/>
        <end position="309"/>
    </location>
</feature>
<dbReference type="PANTHER" id="PTHR11188:SF17">
    <property type="entry name" value="FI21816P1"/>
    <property type="match status" value="1"/>
</dbReference>
<dbReference type="Gene3D" id="2.60.40.640">
    <property type="match status" value="2"/>
</dbReference>
<dbReference type="EMBL" id="CAJNOJ010000523">
    <property type="protein sequence ID" value="CAF1475726.1"/>
    <property type="molecule type" value="Genomic_DNA"/>
</dbReference>
<dbReference type="GO" id="GO:0015031">
    <property type="term" value="P:protein transport"/>
    <property type="evidence" value="ECO:0007669"/>
    <property type="project" value="TreeGrafter"/>
</dbReference>
<dbReference type="Proteomes" id="UP000663828">
    <property type="component" value="Unassembled WGS sequence"/>
</dbReference>
<evidence type="ECO:0000313" key="5">
    <source>
        <dbReference type="EMBL" id="CAF1649008.1"/>
    </source>
</evidence>
<comment type="caution">
    <text evidence="5">The sequence shown here is derived from an EMBL/GenBank/DDBJ whole genome shotgun (WGS) entry which is preliminary data.</text>
</comment>
<dbReference type="InterPro" id="IPR011021">
    <property type="entry name" value="Arrestin-like_N"/>
</dbReference>
<dbReference type="InterPro" id="IPR011022">
    <property type="entry name" value="Arrestin_C-like"/>
</dbReference>
<dbReference type="InterPro" id="IPR014752">
    <property type="entry name" value="Arrestin-like_C"/>
</dbReference>
<dbReference type="Pfam" id="PF02752">
    <property type="entry name" value="Arrestin_C"/>
    <property type="match status" value="1"/>
</dbReference>
<evidence type="ECO:0000259" key="3">
    <source>
        <dbReference type="SMART" id="SM01017"/>
    </source>
</evidence>
<dbReference type="GO" id="GO:0005737">
    <property type="term" value="C:cytoplasm"/>
    <property type="evidence" value="ECO:0007669"/>
    <property type="project" value="TreeGrafter"/>
</dbReference>
<evidence type="ECO:0000256" key="2">
    <source>
        <dbReference type="SAM" id="MobiDB-lite"/>
    </source>
</evidence>
<dbReference type="Pfam" id="PF00339">
    <property type="entry name" value="Arrestin_N"/>
    <property type="match status" value="1"/>
</dbReference>
<evidence type="ECO:0000256" key="1">
    <source>
        <dbReference type="ARBA" id="ARBA00005298"/>
    </source>
</evidence>
<accession>A0A816EQC9</accession>
<evidence type="ECO:0000313" key="6">
    <source>
        <dbReference type="Proteomes" id="UP000663828"/>
    </source>
</evidence>
<gene>
    <name evidence="4" type="ORF">EDS130_LOCUS41098</name>
    <name evidence="5" type="ORF">XAT740_LOCUS54618</name>
</gene>
<sequence>MGNGTSSSIAINLDRSNEFYFTNEIISGTVELTIMEGRIEVEEIFMKLTGELSYTSAAAAGRSNKVHSTTQTDYHHIPFFSRKTIFAQPKPGQRFVYGQGRHSWPFQISLDEHLPPTMNQPQLYPHVRYYLQVVIDKSWYKPNTKERKIVAVYPHVNLSDNPQCLQLTTFGNHNRKDLTLKGTLNKSGFVPGESIQIKLEIANPQRLLIKNIICSIFQIFRIGPIKRESNTIQSLVPNIMNSRAMQFNETFSIEIPGNITLAPSYKYQSASQQAAIVVNDYVVRFAVKVEGLFDNFEVNVPIILGTDQNSGIAAGVPAAALTMNDDDDDLPPSYDSIVHDPKYQKQEEKTDEESFF</sequence>
<proteinExistence type="inferred from homology"/>
<organism evidence="5 6">
    <name type="scientific">Adineta ricciae</name>
    <name type="common">Rotifer</name>
    <dbReference type="NCBI Taxonomy" id="249248"/>
    <lineage>
        <taxon>Eukaryota</taxon>
        <taxon>Metazoa</taxon>
        <taxon>Spiralia</taxon>
        <taxon>Gnathifera</taxon>
        <taxon>Rotifera</taxon>
        <taxon>Eurotatoria</taxon>
        <taxon>Bdelloidea</taxon>
        <taxon>Adinetida</taxon>
        <taxon>Adinetidae</taxon>
        <taxon>Adineta</taxon>
    </lineage>
</organism>
<feature type="region of interest" description="Disordered" evidence="2">
    <location>
        <begin position="325"/>
        <end position="356"/>
    </location>
</feature>
<dbReference type="AlphaFoldDB" id="A0A816EQC9"/>
<dbReference type="OrthoDB" id="2333384at2759"/>
<dbReference type="PANTHER" id="PTHR11188">
    <property type="entry name" value="ARRESTIN DOMAIN CONTAINING PROTEIN"/>
    <property type="match status" value="1"/>
</dbReference>
<name>A0A816EQC9_ADIRI</name>
<feature type="compositionally biased region" description="Basic and acidic residues" evidence="2">
    <location>
        <begin position="337"/>
        <end position="348"/>
    </location>
</feature>
<protein>
    <recommendedName>
        <fullName evidence="3">Arrestin C-terminal-like domain-containing protein</fullName>
    </recommendedName>
</protein>
<dbReference type="InterPro" id="IPR014756">
    <property type="entry name" value="Ig_E-set"/>
</dbReference>
<evidence type="ECO:0000313" key="4">
    <source>
        <dbReference type="EMBL" id="CAF1475726.1"/>
    </source>
</evidence>
<keyword evidence="6" id="KW-1185">Reference proteome</keyword>
<reference evidence="5" key="1">
    <citation type="submission" date="2021-02" db="EMBL/GenBank/DDBJ databases">
        <authorList>
            <person name="Nowell W R."/>
        </authorList>
    </citation>
    <scope>NUCLEOTIDE SEQUENCE</scope>
</reference>
<comment type="similarity">
    <text evidence="1">Belongs to the arrestin family.</text>
</comment>
<dbReference type="InterPro" id="IPR050357">
    <property type="entry name" value="Arrestin_domain-protein"/>
</dbReference>
<dbReference type="SMART" id="SM01017">
    <property type="entry name" value="Arrestin_C"/>
    <property type="match status" value="1"/>
</dbReference>
<dbReference type="Proteomes" id="UP000663852">
    <property type="component" value="Unassembled WGS sequence"/>
</dbReference>
<dbReference type="EMBL" id="CAJNOR010009876">
    <property type="protein sequence ID" value="CAF1649008.1"/>
    <property type="molecule type" value="Genomic_DNA"/>
</dbReference>